<dbReference type="RefSeq" id="WP_248551629.1">
    <property type="nucleotide sequence ID" value="NZ_JALPRK010000007.1"/>
</dbReference>
<dbReference type="AlphaFoldDB" id="A0A9X1XZ89"/>
<organism evidence="2 3">
    <name type="scientific">Paenibacillus mellifer</name>
    <dbReference type="NCBI Taxonomy" id="2937794"/>
    <lineage>
        <taxon>Bacteria</taxon>
        <taxon>Bacillati</taxon>
        <taxon>Bacillota</taxon>
        <taxon>Bacilli</taxon>
        <taxon>Bacillales</taxon>
        <taxon>Paenibacillaceae</taxon>
        <taxon>Paenibacillus</taxon>
    </lineage>
</organism>
<feature type="coiled-coil region" evidence="1">
    <location>
        <begin position="13"/>
        <end position="62"/>
    </location>
</feature>
<name>A0A9X1XZ89_9BACL</name>
<accession>A0A9X1XZ89</accession>
<evidence type="ECO:0000313" key="2">
    <source>
        <dbReference type="EMBL" id="MCK8487516.1"/>
    </source>
</evidence>
<dbReference type="Proteomes" id="UP001139534">
    <property type="component" value="Unassembled WGS sequence"/>
</dbReference>
<dbReference type="EMBL" id="JALPRK010000007">
    <property type="protein sequence ID" value="MCK8487516.1"/>
    <property type="molecule type" value="Genomic_DNA"/>
</dbReference>
<protein>
    <submittedName>
        <fullName evidence="2">Uncharacterized protein</fullName>
    </submittedName>
</protein>
<reference evidence="2" key="1">
    <citation type="submission" date="2022-04" db="EMBL/GenBank/DDBJ databases">
        <authorList>
            <person name="Seo M.-J."/>
        </authorList>
    </citation>
    <scope>NUCLEOTIDE SEQUENCE</scope>
    <source>
        <strain evidence="2">MBLB2552</strain>
    </source>
</reference>
<keyword evidence="1" id="KW-0175">Coiled coil</keyword>
<comment type="caution">
    <text evidence="2">The sequence shown here is derived from an EMBL/GenBank/DDBJ whole genome shotgun (WGS) entry which is preliminary data.</text>
</comment>
<evidence type="ECO:0000313" key="3">
    <source>
        <dbReference type="Proteomes" id="UP001139534"/>
    </source>
</evidence>
<proteinExistence type="predicted"/>
<gene>
    <name evidence="2" type="ORF">M0651_10065</name>
</gene>
<evidence type="ECO:0000256" key="1">
    <source>
        <dbReference type="SAM" id="Coils"/>
    </source>
</evidence>
<sequence length="124" mass="15043">MKNAIGISVSRYIAEYEYEVKKKEQERVEALEKARKRELQQLEEYNLHKQKLKQNIENQMKNWYKANKLRDYAEELERFIITCEDEKTKESFSTYIQLVREAAEDYDPVVDIMYRVQELEHGSK</sequence>
<keyword evidence="3" id="KW-1185">Reference proteome</keyword>